<feature type="domain" description="Manganese/iron superoxide dismutase C-terminal" evidence="2">
    <location>
        <begin position="138"/>
        <end position="177"/>
    </location>
</feature>
<dbReference type="STRING" id="1262450.S3C5G2"/>
<dbReference type="SUPFAM" id="SSF54719">
    <property type="entry name" value="Fe,Mn superoxide dismutase (SOD), C-terminal domain"/>
    <property type="match status" value="1"/>
</dbReference>
<dbReference type="OrthoDB" id="275227at2759"/>
<comment type="function">
    <text evidence="1">Component of the mitochondrial ribosome (mitoribosome), a dedicated translation machinery responsible for the synthesis of mitochondrial genome-encoded proteins, including at least some of the essential transmembrane subunits of the mitochondrial respiratory chain. The mitoribosomes are attached to the mitochondrial inner membrane and translation products are cotranslationally integrated into the membrane.</text>
</comment>
<dbReference type="OMA" id="MTAREPN"/>
<reference evidence="3 4" key="1">
    <citation type="journal article" date="2013" name="BMC Genomics">
        <title>The genome and transcriptome of the pine saprophyte Ophiostoma piceae, and a comparison with the bark beetle-associated pine pathogen Grosmannia clavigera.</title>
        <authorList>
            <person name="Haridas S."/>
            <person name="Wang Y."/>
            <person name="Lim L."/>
            <person name="Massoumi Alamouti S."/>
            <person name="Jackman S."/>
            <person name="Docking R."/>
            <person name="Robertson G."/>
            <person name="Birol I."/>
            <person name="Bohlmann J."/>
            <person name="Breuil C."/>
        </authorList>
    </citation>
    <scope>NUCLEOTIDE SEQUENCE [LARGE SCALE GENOMIC DNA]</scope>
    <source>
        <strain evidence="3 4">UAMH 11346</strain>
    </source>
</reference>
<dbReference type="Proteomes" id="UP000016923">
    <property type="component" value="Unassembled WGS sequence"/>
</dbReference>
<keyword evidence="4" id="KW-1185">Reference proteome</keyword>
<sequence>MFRPRLRALAQAARPCTITASTFAPSTQAIRQLHTPPPSRHSPQVGVPGLLSPQGYELAWTKQMNATLGKLNDLVVGTDFENRELKKIIIDTARVPSLASVFNHASMAHNTDFFFKQLISVPSGGSAAATGPREIPLQLRQAIEDNFGSVETLRREFAAVAEGMFGPGFVWLVKANGLHQSGRGGDNLRLLTTYLAGSPYPGAHYRRQAVDMNTVGEEAADKSGASGSAKQWLDQQGHAITSSTPNPVNGVTPVSTDRRPPGGIDVIPLLCVSTWEHVWLRDYGLGPVESAQESVEPSAGGKAAFVEAWWDVIDWDAVSDLAKLNRPSLVT</sequence>
<evidence type="ECO:0000313" key="3">
    <source>
        <dbReference type="EMBL" id="EPE07086.1"/>
    </source>
</evidence>
<dbReference type="SUPFAM" id="SSF46609">
    <property type="entry name" value="Fe,Mn superoxide dismutase (SOD), N-terminal domain"/>
    <property type="match status" value="1"/>
</dbReference>
<accession>S3C5G2</accession>
<dbReference type="VEuPathDB" id="FungiDB:F503_07737"/>
<dbReference type="eggNOG" id="KOG0876">
    <property type="taxonomic scope" value="Eukaryota"/>
</dbReference>
<evidence type="ECO:0000313" key="4">
    <source>
        <dbReference type="Proteomes" id="UP000016923"/>
    </source>
</evidence>
<dbReference type="Gene3D" id="3.55.40.20">
    <property type="entry name" value="Iron/manganese superoxide dismutase, C-terminal domain"/>
    <property type="match status" value="1"/>
</dbReference>
<protein>
    <submittedName>
        <fullName evidence="3">Superoxide dismutase</fullName>
    </submittedName>
</protein>
<dbReference type="GO" id="GO:0005737">
    <property type="term" value="C:cytoplasm"/>
    <property type="evidence" value="ECO:0007669"/>
    <property type="project" value="TreeGrafter"/>
</dbReference>
<dbReference type="HOGENOM" id="CLU_057349_1_0_1"/>
<proteinExistence type="predicted"/>
<evidence type="ECO:0000259" key="2">
    <source>
        <dbReference type="Pfam" id="PF02777"/>
    </source>
</evidence>
<dbReference type="EMBL" id="KE148151">
    <property type="protein sequence ID" value="EPE07086.1"/>
    <property type="molecule type" value="Genomic_DNA"/>
</dbReference>
<dbReference type="GO" id="GO:0004784">
    <property type="term" value="F:superoxide dismutase activity"/>
    <property type="evidence" value="ECO:0007669"/>
    <property type="project" value="InterPro"/>
</dbReference>
<dbReference type="Pfam" id="PF02777">
    <property type="entry name" value="Sod_Fe_C"/>
    <property type="match status" value="1"/>
</dbReference>
<evidence type="ECO:0000256" key="1">
    <source>
        <dbReference type="ARBA" id="ARBA00037226"/>
    </source>
</evidence>
<gene>
    <name evidence="3" type="ORF">F503_07737</name>
</gene>
<dbReference type="InterPro" id="IPR036324">
    <property type="entry name" value="Mn/Fe_SOD_N_sf"/>
</dbReference>
<name>S3C5G2_OPHP1</name>
<dbReference type="InterPro" id="IPR019832">
    <property type="entry name" value="Mn/Fe_SOD_C"/>
</dbReference>
<organism evidence="3 4">
    <name type="scientific">Ophiostoma piceae (strain UAMH 11346)</name>
    <name type="common">Sap stain fungus</name>
    <dbReference type="NCBI Taxonomy" id="1262450"/>
    <lineage>
        <taxon>Eukaryota</taxon>
        <taxon>Fungi</taxon>
        <taxon>Dikarya</taxon>
        <taxon>Ascomycota</taxon>
        <taxon>Pezizomycotina</taxon>
        <taxon>Sordariomycetes</taxon>
        <taxon>Sordariomycetidae</taxon>
        <taxon>Ophiostomatales</taxon>
        <taxon>Ophiostomataceae</taxon>
        <taxon>Ophiostoma</taxon>
    </lineage>
</organism>
<dbReference type="AlphaFoldDB" id="S3C5G2"/>
<dbReference type="InterPro" id="IPR036314">
    <property type="entry name" value="SOD_C_sf"/>
</dbReference>
<dbReference type="PANTHER" id="PTHR43595">
    <property type="entry name" value="37S RIBOSOMAL PROTEIN S26, MITOCHONDRIAL"/>
    <property type="match status" value="1"/>
</dbReference>
<dbReference type="PANTHER" id="PTHR43595:SF2">
    <property type="entry name" value="SMALL RIBOSOMAL SUBUNIT PROTEIN MS42"/>
    <property type="match status" value="1"/>
</dbReference>
<dbReference type="GO" id="GO:0046872">
    <property type="term" value="F:metal ion binding"/>
    <property type="evidence" value="ECO:0007669"/>
    <property type="project" value="InterPro"/>
</dbReference>